<keyword evidence="3" id="KW-0963">Cytoplasm</keyword>
<keyword evidence="6" id="KW-0479">Metal-binding</keyword>
<keyword evidence="8" id="KW-0862">Zinc</keyword>
<organism evidence="11 12">
    <name type="scientific">Pyruvatibacter mobilis</name>
    <dbReference type="NCBI Taxonomy" id="1712261"/>
    <lineage>
        <taxon>Bacteria</taxon>
        <taxon>Pseudomonadati</taxon>
        <taxon>Pseudomonadota</taxon>
        <taxon>Alphaproteobacteria</taxon>
        <taxon>Hyphomicrobiales</taxon>
        <taxon>Parvibaculaceae</taxon>
        <taxon>Pyruvatibacter</taxon>
    </lineage>
</organism>
<dbReference type="GO" id="GO:0006526">
    <property type="term" value="P:L-arginine biosynthetic process"/>
    <property type="evidence" value="ECO:0007669"/>
    <property type="project" value="UniProtKB-KW"/>
</dbReference>
<dbReference type="NCBIfam" id="NF005710">
    <property type="entry name" value="PRK07522.1"/>
    <property type="match status" value="1"/>
</dbReference>
<evidence type="ECO:0000256" key="2">
    <source>
        <dbReference type="ARBA" id="ARBA00005691"/>
    </source>
</evidence>
<dbReference type="SUPFAM" id="SSF55031">
    <property type="entry name" value="Bacterial exopeptidase dimerisation domain"/>
    <property type="match status" value="1"/>
</dbReference>
<dbReference type="GO" id="GO:0046872">
    <property type="term" value="F:metal ion binding"/>
    <property type="evidence" value="ECO:0007669"/>
    <property type="project" value="UniProtKB-KW"/>
</dbReference>
<gene>
    <name evidence="11" type="primary">argE</name>
    <name evidence="11" type="ORF">GTQ45_03500</name>
</gene>
<evidence type="ECO:0000313" key="12">
    <source>
        <dbReference type="Proteomes" id="UP000470384"/>
    </source>
</evidence>
<evidence type="ECO:0000256" key="9">
    <source>
        <dbReference type="ARBA" id="ARBA00023285"/>
    </source>
</evidence>
<evidence type="ECO:0000256" key="3">
    <source>
        <dbReference type="ARBA" id="ARBA00022490"/>
    </source>
</evidence>
<evidence type="ECO:0000256" key="8">
    <source>
        <dbReference type="ARBA" id="ARBA00022833"/>
    </source>
</evidence>
<keyword evidence="12" id="KW-1185">Reference proteome</keyword>
<reference evidence="11 12" key="1">
    <citation type="journal article" date="2016" name="Int. J. Syst. Evol. Microbiol.">
        <title>Pyruvatibacter mobilis gen. nov., sp. nov., a marine bacterium from the culture broth of Picochlorum sp. 122.</title>
        <authorList>
            <person name="Wang G."/>
            <person name="Tang M."/>
            <person name="Wu H."/>
            <person name="Dai S."/>
            <person name="Li T."/>
            <person name="Chen C."/>
            <person name="He H."/>
            <person name="Fan J."/>
            <person name="Xiang W."/>
            <person name="Li X."/>
        </authorList>
    </citation>
    <scope>NUCLEOTIDE SEQUENCE [LARGE SCALE GENOMIC DNA]</scope>
    <source>
        <strain evidence="11 12">GYP-11</strain>
    </source>
</reference>
<dbReference type="EMBL" id="WXYQ01000003">
    <property type="protein sequence ID" value="NBG94792.1"/>
    <property type="molecule type" value="Genomic_DNA"/>
</dbReference>
<evidence type="ECO:0000313" key="11">
    <source>
        <dbReference type="EMBL" id="NBG94792.1"/>
    </source>
</evidence>
<protein>
    <submittedName>
        <fullName evidence="11">Acetylornithine deacetylase</fullName>
        <ecNumber evidence="11">3.5.1.16</ecNumber>
    </submittedName>
</protein>
<dbReference type="GeneID" id="300655661"/>
<dbReference type="Pfam" id="PF01546">
    <property type="entry name" value="Peptidase_M20"/>
    <property type="match status" value="1"/>
</dbReference>
<dbReference type="AlphaFoldDB" id="A0A845Q846"/>
<dbReference type="InterPro" id="IPR011650">
    <property type="entry name" value="Peptidase_M20_dimer"/>
</dbReference>
<dbReference type="NCBIfam" id="TIGR01892">
    <property type="entry name" value="AcOrn-deacetyl"/>
    <property type="match status" value="1"/>
</dbReference>
<dbReference type="InterPro" id="IPR001261">
    <property type="entry name" value="ArgE/DapE_CS"/>
</dbReference>
<keyword evidence="9" id="KW-0170">Cobalt</keyword>
<dbReference type="Proteomes" id="UP000470384">
    <property type="component" value="Unassembled WGS sequence"/>
</dbReference>
<dbReference type="PROSITE" id="PS00759">
    <property type="entry name" value="ARGE_DAPE_CPG2_2"/>
    <property type="match status" value="1"/>
</dbReference>
<evidence type="ECO:0000256" key="4">
    <source>
        <dbReference type="ARBA" id="ARBA00022571"/>
    </source>
</evidence>
<sequence>MTGSDISMTAPALLRQLIAFDTTSHLSNLALVDFVTGLMDRYGMRYELIPNEDGTKANLYGTIGGDGPDGIVLSGHTDVVPVEDQDWSSDPFDMVEKDGKYFGRGTSDMKGFIACALAQLPKLSAAKLSRPVHFAFSYDEEIGCLGVRPMIEHLAGHLPKPGLVIVGEPTDMAVVDAHKGIRSFRVEVTGLEYHSSQTDKGVNAIMAAARMIAFLGEIAEEMKARGDASGRFQPPYTTLSVGRIGGGTATNIVPRHCWFTFEHRTLPDQDVDEISTRLRRFADETLLPDMRAVYPQADIRIETLAQAPGLKPSDDASPLETAVMMLAGRNDREAVSYATEAGLFQEVGIPTLVCGPGSILQAHKPDEWVETKQLEACDDFLSRLVDHISAG</sequence>
<evidence type="ECO:0000259" key="10">
    <source>
        <dbReference type="Pfam" id="PF07687"/>
    </source>
</evidence>
<evidence type="ECO:0000256" key="5">
    <source>
        <dbReference type="ARBA" id="ARBA00022605"/>
    </source>
</evidence>
<dbReference type="InterPro" id="IPR002933">
    <property type="entry name" value="Peptidase_M20"/>
</dbReference>
<evidence type="ECO:0000256" key="1">
    <source>
        <dbReference type="ARBA" id="ARBA00001947"/>
    </source>
</evidence>
<dbReference type="CDD" id="cd03894">
    <property type="entry name" value="M20_ArgE"/>
    <property type="match status" value="1"/>
</dbReference>
<comment type="cofactor">
    <cofactor evidence="1">
        <name>Zn(2+)</name>
        <dbReference type="ChEBI" id="CHEBI:29105"/>
    </cofactor>
</comment>
<dbReference type="PANTHER" id="PTHR43808">
    <property type="entry name" value="ACETYLORNITHINE DEACETYLASE"/>
    <property type="match status" value="1"/>
</dbReference>
<dbReference type="OrthoDB" id="9809784at2"/>
<evidence type="ECO:0000256" key="6">
    <source>
        <dbReference type="ARBA" id="ARBA00022723"/>
    </source>
</evidence>
<dbReference type="Gene3D" id="3.30.70.360">
    <property type="match status" value="1"/>
</dbReference>
<dbReference type="SUPFAM" id="SSF53187">
    <property type="entry name" value="Zn-dependent exopeptidases"/>
    <property type="match status" value="1"/>
</dbReference>
<keyword evidence="4" id="KW-0055">Arginine biosynthesis</keyword>
<dbReference type="PANTHER" id="PTHR43808:SF31">
    <property type="entry name" value="N-ACETYL-L-CITRULLINE DEACETYLASE"/>
    <property type="match status" value="1"/>
</dbReference>
<dbReference type="InterPro" id="IPR036264">
    <property type="entry name" value="Bact_exopeptidase_dim_dom"/>
</dbReference>
<dbReference type="RefSeq" id="WP_160586868.1">
    <property type="nucleotide sequence ID" value="NZ_BMHN01000001.1"/>
</dbReference>
<dbReference type="InterPro" id="IPR010169">
    <property type="entry name" value="AcOrn-deacetyl"/>
</dbReference>
<dbReference type="Gene3D" id="3.40.630.10">
    <property type="entry name" value="Zn peptidases"/>
    <property type="match status" value="1"/>
</dbReference>
<dbReference type="EC" id="3.5.1.16" evidence="11"/>
<accession>A0A845Q846</accession>
<feature type="domain" description="Peptidase M20 dimerisation" evidence="10">
    <location>
        <begin position="177"/>
        <end position="288"/>
    </location>
</feature>
<comment type="similarity">
    <text evidence="2">Belongs to the peptidase M20A family. ArgE subfamily.</text>
</comment>
<comment type="caution">
    <text evidence="11">The sequence shown here is derived from an EMBL/GenBank/DDBJ whole genome shotgun (WGS) entry which is preliminary data.</text>
</comment>
<dbReference type="Pfam" id="PF07687">
    <property type="entry name" value="M20_dimer"/>
    <property type="match status" value="1"/>
</dbReference>
<name>A0A845Q846_9HYPH</name>
<proteinExistence type="inferred from homology"/>
<dbReference type="InterPro" id="IPR050072">
    <property type="entry name" value="Peptidase_M20A"/>
</dbReference>
<keyword evidence="7 11" id="KW-0378">Hydrolase</keyword>
<dbReference type="GO" id="GO:0008777">
    <property type="term" value="F:acetylornithine deacetylase activity"/>
    <property type="evidence" value="ECO:0007669"/>
    <property type="project" value="UniProtKB-EC"/>
</dbReference>
<keyword evidence="5" id="KW-0028">Amino-acid biosynthesis</keyword>
<evidence type="ECO:0000256" key="7">
    <source>
        <dbReference type="ARBA" id="ARBA00022801"/>
    </source>
</evidence>